<evidence type="ECO:0000313" key="7">
    <source>
        <dbReference type="EMBL" id="QVL33426.1"/>
    </source>
</evidence>
<keyword evidence="4 5" id="KW-0472">Membrane</keyword>
<evidence type="ECO:0000256" key="1">
    <source>
        <dbReference type="ARBA" id="ARBA00004141"/>
    </source>
</evidence>
<keyword evidence="8" id="KW-1185">Reference proteome</keyword>
<sequence>MNSPSNDSTQNSHLKNTISLWQICVLLLTASTLNYMDRMALNQSAADIQLQFGLNNTQYGLLEGVFSFAFALGAFSFGWLVDRKGVYLTYPSVVLIWSLSGFLCGWAPSFTFLLLCRFSLGLFEAGNWPCGIVTTRKVFTPERRSLGNAFFQGGTALGAIITPLVILYCLHWRDPHRFERESLFRLLGSPIGGFMPAWSPAWPVPFQVIGLLGFAWVACWFLIVRKSQLEMPIANKVETAPEEVPWFREIFFQRRYWLLVLVIIAVNTTWHSFRAWLPLFLQKGHGYSREFMNYFTSLYYISAEIGSLSVGIVTLLLSRRGFAVHTSRMLVFFGCALLALLSVIAAFLPTGNLLLAVLLLIGFASLGLFPTYFSLSQEVSSRHQGKVTGSLGTINALFLAGLYPLQGWVVDWTRDYSQALIFAGIPPILAWCAVLGLWNSGTNKN</sequence>
<proteinExistence type="predicted"/>
<dbReference type="SUPFAM" id="SSF103473">
    <property type="entry name" value="MFS general substrate transporter"/>
    <property type="match status" value="1"/>
</dbReference>
<feature type="domain" description="Major facilitator superfamily (MFS) profile" evidence="6">
    <location>
        <begin position="23"/>
        <end position="442"/>
    </location>
</feature>
<feature type="transmembrane region" description="Helical" evidence="5">
    <location>
        <begin position="297"/>
        <end position="317"/>
    </location>
</feature>
<dbReference type="GO" id="GO:0016020">
    <property type="term" value="C:membrane"/>
    <property type="evidence" value="ECO:0007669"/>
    <property type="project" value="UniProtKB-SubCell"/>
</dbReference>
<feature type="transmembrane region" description="Helical" evidence="5">
    <location>
        <begin position="354"/>
        <end position="375"/>
    </location>
</feature>
<feature type="transmembrane region" description="Helical" evidence="5">
    <location>
        <begin position="387"/>
        <end position="405"/>
    </location>
</feature>
<dbReference type="Pfam" id="PF07690">
    <property type="entry name" value="MFS_1"/>
    <property type="match status" value="2"/>
</dbReference>
<evidence type="ECO:0000313" key="8">
    <source>
        <dbReference type="Proteomes" id="UP000676194"/>
    </source>
</evidence>
<feature type="transmembrane region" description="Helical" evidence="5">
    <location>
        <begin position="204"/>
        <end position="223"/>
    </location>
</feature>
<dbReference type="PANTHER" id="PTHR11662:SF399">
    <property type="entry name" value="FI19708P1-RELATED"/>
    <property type="match status" value="1"/>
</dbReference>
<dbReference type="InterPro" id="IPR050382">
    <property type="entry name" value="MFS_Na/Anion_cotransporter"/>
</dbReference>
<reference evidence="7" key="1">
    <citation type="submission" date="2021-05" db="EMBL/GenBank/DDBJ databases">
        <title>Complete genome sequence of the cellulolytic planctomycete Telmatocola sphagniphila SP2T and characterization of the first cellulase from planctomycetes.</title>
        <authorList>
            <person name="Rakitin A.L."/>
            <person name="Beletsky A.V."/>
            <person name="Naumoff D.G."/>
            <person name="Kulichevskaya I.S."/>
            <person name="Mardanov A.V."/>
            <person name="Ravin N.V."/>
            <person name="Dedysh S.N."/>
        </authorList>
    </citation>
    <scope>NUCLEOTIDE SEQUENCE</scope>
    <source>
        <strain evidence="7">SP2T</strain>
    </source>
</reference>
<dbReference type="GO" id="GO:0022857">
    <property type="term" value="F:transmembrane transporter activity"/>
    <property type="evidence" value="ECO:0007669"/>
    <property type="project" value="InterPro"/>
</dbReference>
<organism evidence="7 8">
    <name type="scientific">Telmatocola sphagniphila</name>
    <dbReference type="NCBI Taxonomy" id="1123043"/>
    <lineage>
        <taxon>Bacteria</taxon>
        <taxon>Pseudomonadati</taxon>
        <taxon>Planctomycetota</taxon>
        <taxon>Planctomycetia</taxon>
        <taxon>Gemmatales</taxon>
        <taxon>Gemmataceae</taxon>
    </lineage>
</organism>
<dbReference type="InterPro" id="IPR036259">
    <property type="entry name" value="MFS_trans_sf"/>
</dbReference>
<gene>
    <name evidence="7" type="ORF">KIH39_05800</name>
</gene>
<accession>A0A8E6B948</accession>
<dbReference type="InterPro" id="IPR011701">
    <property type="entry name" value="MFS"/>
</dbReference>
<evidence type="ECO:0000256" key="3">
    <source>
        <dbReference type="ARBA" id="ARBA00022989"/>
    </source>
</evidence>
<dbReference type="InterPro" id="IPR020846">
    <property type="entry name" value="MFS_dom"/>
</dbReference>
<feature type="transmembrane region" description="Helical" evidence="5">
    <location>
        <begin position="59"/>
        <end position="81"/>
    </location>
</feature>
<evidence type="ECO:0000256" key="2">
    <source>
        <dbReference type="ARBA" id="ARBA00022692"/>
    </source>
</evidence>
<keyword evidence="2 5" id="KW-0812">Transmembrane</keyword>
<dbReference type="PROSITE" id="PS50850">
    <property type="entry name" value="MFS"/>
    <property type="match status" value="1"/>
</dbReference>
<dbReference type="Gene3D" id="1.20.1250.20">
    <property type="entry name" value="MFS general substrate transporter like domains"/>
    <property type="match status" value="2"/>
</dbReference>
<dbReference type="AlphaFoldDB" id="A0A8E6B948"/>
<evidence type="ECO:0000256" key="4">
    <source>
        <dbReference type="ARBA" id="ARBA00023136"/>
    </source>
</evidence>
<feature type="transmembrane region" description="Helical" evidence="5">
    <location>
        <begin position="149"/>
        <end position="170"/>
    </location>
</feature>
<comment type="subcellular location">
    <subcellularLocation>
        <location evidence="1">Membrane</location>
        <topology evidence="1">Multi-pass membrane protein</topology>
    </subcellularLocation>
</comment>
<protein>
    <submittedName>
        <fullName evidence="7">MFS transporter</fullName>
    </submittedName>
</protein>
<dbReference type="KEGG" id="tsph:KIH39_05800"/>
<feature type="transmembrane region" description="Helical" evidence="5">
    <location>
        <begin position="417"/>
        <end position="438"/>
    </location>
</feature>
<dbReference type="PANTHER" id="PTHR11662">
    <property type="entry name" value="SOLUTE CARRIER FAMILY 17"/>
    <property type="match status" value="1"/>
</dbReference>
<dbReference type="EMBL" id="CP074694">
    <property type="protein sequence ID" value="QVL33426.1"/>
    <property type="molecule type" value="Genomic_DNA"/>
</dbReference>
<feature type="transmembrane region" description="Helical" evidence="5">
    <location>
        <begin position="93"/>
        <end position="115"/>
    </location>
</feature>
<feature type="transmembrane region" description="Helical" evidence="5">
    <location>
        <begin position="256"/>
        <end position="277"/>
    </location>
</feature>
<dbReference type="RefSeq" id="WP_213498315.1">
    <property type="nucleotide sequence ID" value="NZ_CP074694.1"/>
</dbReference>
<dbReference type="Proteomes" id="UP000676194">
    <property type="component" value="Chromosome"/>
</dbReference>
<evidence type="ECO:0000259" key="6">
    <source>
        <dbReference type="PROSITE" id="PS50850"/>
    </source>
</evidence>
<feature type="transmembrane region" description="Helical" evidence="5">
    <location>
        <begin position="329"/>
        <end position="348"/>
    </location>
</feature>
<feature type="transmembrane region" description="Helical" evidence="5">
    <location>
        <begin position="18"/>
        <end position="36"/>
    </location>
</feature>
<keyword evidence="3 5" id="KW-1133">Transmembrane helix</keyword>
<name>A0A8E6B948_9BACT</name>
<evidence type="ECO:0000256" key="5">
    <source>
        <dbReference type="SAM" id="Phobius"/>
    </source>
</evidence>